<name>A0AAE0IFZ8_9PEZI</name>
<dbReference type="EMBL" id="JAUEPO010000004">
    <property type="protein sequence ID" value="KAK3324225.1"/>
    <property type="molecule type" value="Genomic_DNA"/>
</dbReference>
<evidence type="ECO:0000313" key="2">
    <source>
        <dbReference type="EMBL" id="KAK3324225.1"/>
    </source>
</evidence>
<evidence type="ECO:0000256" key="1">
    <source>
        <dbReference type="SAM" id="SignalP"/>
    </source>
</evidence>
<evidence type="ECO:0000313" key="3">
    <source>
        <dbReference type="Proteomes" id="UP001286456"/>
    </source>
</evidence>
<accession>A0AAE0IFZ8</accession>
<proteinExistence type="predicted"/>
<gene>
    <name evidence="2" type="ORF">B0T19DRAFT_428083</name>
</gene>
<reference evidence="2" key="2">
    <citation type="submission" date="2023-06" db="EMBL/GenBank/DDBJ databases">
        <authorList>
            <consortium name="Lawrence Berkeley National Laboratory"/>
            <person name="Haridas S."/>
            <person name="Hensen N."/>
            <person name="Bonometti L."/>
            <person name="Westerberg I."/>
            <person name="Brannstrom I.O."/>
            <person name="Guillou S."/>
            <person name="Cros-Aarteil S."/>
            <person name="Calhoun S."/>
            <person name="Kuo A."/>
            <person name="Mondo S."/>
            <person name="Pangilinan J."/>
            <person name="Riley R."/>
            <person name="Labutti K."/>
            <person name="Andreopoulos B."/>
            <person name="Lipzen A."/>
            <person name="Chen C."/>
            <person name="Yanf M."/>
            <person name="Daum C."/>
            <person name="Ng V."/>
            <person name="Clum A."/>
            <person name="Steindorff A."/>
            <person name="Ohm R."/>
            <person name="Martin F."/>
            <person name="Silar P."/>
            <person name="Natvig D."/>
            <person name="Lalanne C."/>
            <person name="Gautier V."/>
            <person name="Ament-Velasquez S.L."/>
            <person name="Kruys A."/>
            <person name="Hutchinson M.I."/>
            <person name="Powell A.J."/>
            <person name="Barry K."/>
            <person name="Miller A.N."/>
            <person name="Grigoriev I.V."/>
            <person name="Debuchy R."/>
            <person name="Gladieux P."/>
            <person name="Thoren M.H."/>
            <person name="Johannesson H."/>
        </authorList>
    </citation>
    <scope>NUCLEOTIDE SEQUENCE</scope>
    <source>
        <strain evidence="2">SMH4131-1</strain>
    </source>
</reference>
<feature type="chain" id="PRO_5042253137" evidence="1">
    <location>
        <begin position="30"/>
        <end position="108"/>
    </location>
</feature>
<organism evidence="2 3">
    <name type="scientific">Cercophora scortea</name>
    <dbReference type="NCBI Taxonomy" id="314031"/>
    <lineage>
        <taxon>Eukaryota</taxon>
        <taxon>Fungi</taxon>
        <taxon>Dikarya</taxon>
        <taxon>Ascomycota</taxon>
        <taxon>Pezizomycotina</taxon>
        <taxon>Sordariomycetes</taxon>
        <taxon>Sordariomycetidae</taxon>
        <taxon>Sordariales</taxon>
        <taxon>Lasiosphaeriaceae</taxon>
        <taxon>Cercophora</taxon>
    </lineage>
</organism>
<dbReference type="Proteomes" id="UP001286456">
    <property type="component" value="Unassembled WGS sequence"/>
</dbReference>
<feature type="signal peptide" evidence="1">
    <location>
        <begin position="1"/>
        <end position="29"/>
    </location>
</feature>
<protein>
    <submittedName>
        <fullName evidence="2">Uncharacterized protein</fullName>
    </submittedName>
</protein>
<comment type="caution">
    <text evidence="2">The sequence shown here is derived from an EMBL/GenBank/DDBJ whole genome shotgun (WGS) entry which is preliminary data.</text>
</comment>
<reference evidence="2" key="1">
    <citation type="journal article" date="2023" name="Mol. Phylogenet. Evol.">
        <title>Genome-scale phylogeny and comparative genomics of the fungal order Sordariales.</title>
        <authorList>
            <person name="Hensen N."/>
            <person name="Bonometti L."/>
            <person name="Westerberg I."/>
            <person name="Brannstrom I.O."/>
            <person name="Guillou S."/>
            <person name="Cros-Aarteil S."/>
            <person name="Calhoun S."/>
            <person name="Haridas S."/>
            <person name="Kuo A."/>
            <person name="Mondo S."/>
            <person name="Pangilinan J."/>
            <person name="Riley R."/>
            <person name="LaButti K."/>
            <person name="Andreopoulos B."/>
            <person name="Lipzen A."/>
            <person name="Chen C."/>
            <person name="Yan M."/>
            <person name="Daum C."/>
            <person name="Ng V."/>
            <person name="Clum A."/>
            <person name="Steindorff A."/>
            <person name="Ohm R.A."/>
            <person name="Martin F."/>
            <person name="Silar P."/>
            <person name="Natvig D.O."/>
            <person name="Lalanne C."/>
            <person name="Gautier V."/>
            <person name="Ament-Velasquez S.L."/>
            <person name="Kruys A."/>
            <person name="Hutchinson M.I."/>
            <person name="Powell A.J."/>
            <person name="Barry K."/>
            <person name="Miller A.N."/>
            <person name="Grigoriev I.V."/>
            <person name="Debuchy R."/>
            <person name="Gladieux P."/>
            <person name="Hiltunen Thoren M."/>
            <person name="Johannesson H."/>
        </authorList>
    </citation>
    <scope>NUCLEOTIDE SEQUENCE</scope>
    <source>
        <strain evidence="2">SMH4131-1</strain>
    </source>
</reference>
<keyword evidence="3" id="KW-1185">Reference proteome</keyword>
<keyword evidence="1" id="KW-0732">Signal</keyword>
<dbReference type="AlphaFoldDB" id="A0AAE0IFZ8"/>
<sequence>MPHSFPFANPGTRAVVFILLLVDPYGTYGALVSHQMDKWRLRCAVPDVWGFVQGSSDGQTFGGISSSRHTRVCHLGHWGQELMITDQKIAPMNGTSIPYLHLSPVPSH</sequence>